<accession>A0A7J6TM02</accession>
<dbReference type="Proteomes" id="UP000574390">
    <property type="component" value="Unassembled WGS sequence"/>
</dbReference>
<feature type="non-terminal residue" evidence="1">
    <location>
        <position position="127"/>
    </location>
</feature>
<dbReference type="EMBL" id="JABANM010006175">
    <property type="protein sequence ID" value="KAF4746354.1"/>
    <property type="molecule type" value="Genomic_DNA"/>
</dbReference>
<protein>
    <submittedName>
        <fullName evidence="1">Uncharacterized protein</fullName>
    </submittedName>
</protein>
<organism evidence="1 2">
    <name type="scientific">Perkinsus olseni</name>
    <name type="common">Perkinsus atlanticus</name>
    <dbReference type="NCBI Taxonomy" id="32597"/>
    <lineage>
        <taxon>Eukaryota</taxon>
        <taxon>Sar</taxon>
        <taxon>Alveolata</taxon>
        <taxon>Perkinsozoa</taxon>
        <taxon>Perkinsea</taxon>
        <taxon>Perkinsida</taxon>
        <taxon>Perkinsidae</taxon>
        <taxon>Perkinsus</taxon>
    </lineage>
</organism>
<evidence type="ECO:0000313" key="2">
    <source>
        <dbReference type="Proteomes" id="UP000574390"/>
    </source>
</evidence>
<gene>
    <name evidence="1" type="ORF">FOZ62_012371</name>
</gene>
<proteinExistence type="predicted"/>
<evidence type="ECO:0000313" key="1">
    <source>
        <dbReference type="EMBL" id="KAF4746354.1"/>
    </source>
</evidence>
<sequence>DEYFCDDRMLYALSTQSSGTRVTIHSEARMQRKSYRGDIAEEVVLAYEGEGAIRKGLVAVPPSLWLIRALDQALVASREPHSRSHSGLHDEPELSYLAASKSRASAAEDATILCHHLAMGGRFYIMH</sequence>
<comment type="caution">
    <text evidence="1">The sequence shown here is derived from an EMBL/GenBank/DDBJ whole genome shotgun (WGS) entry which is preliminary data.</text>
</comment>
<name>A0A7J6TM02_PEROL</name>
<reference evidence="1 2" key="1">
    <citation type="submission" date="2020-04" db="EMBL/GenBank/DDBJ databases">
        <title>Perkinsus olseni comparative genomics.</title>
        <authorList>
            <person name="Bogema D.R."/>
        </authorList>
    </citation>
    <scope>NUCLEOTIDE SEQUENCE [LARGE SCALE GENOMIC DNA]</scope>
    <source>
        <strain evidence="1">ATCC PRA-205</strain>
    </source>
</reference>
<dbReference type="AlphaFoldDB" id="A0A7J6TM02"/>